<evidence type="ECO:0000256" key="4">
    <source>
        <dbReference type="ARBA" id="ARBA00022490"/>
    </source>
</evidence>
<evidence type="ECO:0000256" key="6">
    <source>
        <dbReference type="ARBA" id="ARBA00022927"/>
    </source>
</evidence>
<dbReference type="EMBL" id="CAICTM010000015">
    <property type="protein sequence ID" value="CAB9497171.1"/>
    <property type="molecule type" value="Genomic_DNA"/>
</dbReference>
<dbReference type="OrthoDB" id="7862313at2759"/>
<dbReference type="InterPro" id="IPR034085">
    <property type="entry name" value="TOG"/>
</dbReference>
<dbReference type="InterPro" id="IPR057672">
    <property type="entry name" value="TPR_IPO4/5"/>
</dbReference>
<protein>
    <submittedName>
        <fullName evidence="10">Importin subunit beta-4</fullName>
    </submittedName>
</protein>
<evidence type="ECO:0000256" key="7">
    <source>
        <dbReference type="ARBA" id="ARBA00023242"/>
    </source>
</evidence>
<dbReference type="Proteomes" id="UP001153069">
    <property type="component" value="Unassembled WGS sequence"/>
</dbReference>
<dbReference type="Pfam" id="PF13513">
    <property type="entry name" value="HEAT_EZ"/>
    <property type="match status" value="1"/>
</dbReference>
<evidence type="ECO:0000256" key="2">
    <source>
        <dbReference type="ARBA" id="ARBA00004496"/>
    </source>
</evidence>
<evidence type="ECO:0000256" key="1">
    <source>
        <dbReference type="ARBA" id="ARBA00004123"/>
    </source>
</evidence>
<evidence type="ECO:0000259" key="9">
    <source>
        <dbReference type="PROSITE" id="PS50166"/>
    </source>
</evidence>
<proteinExistence type="predicted"/>
<dbReference type="GO" id="GO:0031267">
    <property type="term" value="F:small GTPase binding"/>
    <property type="evidence" value="ECO:0007669"/>
    <property type="project" value="InterPro"/>
</dbReference>
<comment type="subcellular location">
    <subcellularLocation>
        <location evidence="2">Cytoplasm</location>
    </subcellularLocation>
    <subcellularLocation>
        <location evidence="1">Nucleus</location>
    </subcellularLocation>
</comment>
<feature type="domain" description="Importin N-terminal" evidence="9">
    <location>
        <begin position="30"/>
        <end position="105"/>
    </location>
</feature>
<name>A0A9N8H1D9_9STRA</name>
<keyword evidence="3" id="KW-0813">Transport</keyword>
<keyword evidence="11" id="KW-1185">Reference proteome</keyword>
<keyword evidence="7" id="KW-0539">Nucleus</keyword>
<dbReference type="AlphaFoldDB" id="A0A9N8H1D9"/>
<dbReference type="GO" id="GO:0006606">
    <property type="term" value="P:protein import into nucleus"/>
    <property type="evidence" value="ECO:0007669"/>
    <property type="project" value="InterPro"/>
</dbReference>
<evidence type="ECO:0000256" key="8">
    <source>
        <dbReference type="PROSITE-ProRule" id="PRU00103"/>
    </source>
</evidence>
<evidence type="ECO:0000256" key="5">
    <source>
        <dbReference type="ARBA" id="ARBA00022737"/>
    </source>
</evidence>
<dbReference type="InterPro" id="IPR001494">
    <property type="entry name" value="Importin-beta_N"/>
</dbReference>
<dbReference type="InterPro" id="IPR040122">
    <property type="entry name" value="Importin_beta"/>
</dbReference>
<reference evidence="10" key="1">
    <citation type="submission" date="2020-06" db="EMBL/GenBank/DDBJ databases">
        <authorList>
            <consortium name="Plant Systems Biology data submission"/>
        </authorList>
    </citation>
    <scope>NUCLEOTIDE SEQUENCE</scope>
    <source>
        <strain evidence="10">D6</strain>
    </source>
</reference>
<dbReference type="Gene3D" id="1.25.10.10">
    <property type="entry name" value="Leucine-rich Repeat Variant"/>
    <property type="match status" value="1"/>
</dbReference>
<dbReference type="SUPFAM" id="SSF48371">
    <property type="entry name" value="ARM repeat"/>
    <property type="match status" value="2"/>
</dbReference>
<dbReference type="PANTHER" id="PTHR10527">
    <property type="entry name" value="IMPORTIN BETA"/>
    <property type="match status" value="1"/>
</dbReference>
<comment type="caution">
    <text evidence="10">The sequence shown here is derived from an EMBL/GenBank/DDBJ whole genome shotgun (WGS) entry which is preliminary data.</text>
</comment>
<dbReference type="InterPro" id="IPR021133">
    <property type="entry name" value="HEAT_type_2"/>
</dbReference>
<dbReference type="PROSITE" id="PS50077">
    <property type="entry name" value="HEAT_REPEAT"/>
    <property type="match status" value="1"/>
</dbReference>
<gene>
    <name evidence="10" type="ORF">SEMRO_15_G011250.1</name>
</gene>
<dbReference type="GO" id="GO:0005737">
    <property type="term" value="C:cytoplasm"/>
    <property type="evidence" value="ECO:0007669"/>
    <property type="project" value="UniProtKB-SubCell"/>
</dbReference>
<evidence type="ECO:0000313" key="10">
    <source>
        <dbReference type="EMBL" id="CAB9497171.1"/>
    </source>
</evidence>
<dbReference type="InterPro" id="IPR011989">
    <property type="entry name" value="ARM-like"/>
</dbReference>
<dbReference type="InterPro" id="IPR016024">
    <property type="entry name" value="ARM-type_fold"/>
</dbReference>
<organism evidence="10 11">
    <name type="scientific">Seminavis robusta</name>
    <dbReference type="NCBI Taxonomy" id="568900"/>
    <lineage>
        <taxon>Eukaryota</taxon>
        <taxon>Sar</taxon>
        <taxon>Stramenopiles</taxon>
        <taxon>Ochrophyta</taxon>
        <taxon>Bacillariophyta</taxon>
        <taxon>Bacillariophyceae</taxon>
        <taxon>Bacillariophycidae</taxon>
        <taxon>Naviculales</taxon>
        <taxon>Naviculaceae</taxon>
        <taxon>Seminavis</taxon>
    </lineage>
</organism>
<keyword evidence="4" id="KW-0963">Cytoplasm</keyword>
<accession>A0A9N8H1D9</accession>
<keyword evidence="6" id="KW-0653">Protein transport</keyword>
<dbReference type="SMART" id="SM01349">
    <property type="entry name" value="TOG"/>
    <property type="match status" value="1"/>
</dbReference>
<dbReference type="Pfam" id="PF03810">
    <property type="entry name" value="IBN_N"/>
    <property type="match status" value="1"/>
</dbReference>
<dbReference type="PROSITE" id="PS50166">
    <property type="entry name" value="IMPORTIN_B_NT"/>
    <property type="match status" value="1"/>
</dbReference>
<keyword evidence="5" id="KW-0677">Repeat</keyword>
<sequence length="1086" mass="117074">MSAAPEYEPQNMGALLAALTQPDTNTIRQAEQAMKPLLKDPRCIPALMLILHRDPNNAAVVAVATPPVRHIAAVVLRKRLTGHYANLDPNYKTHLKAEILQILAHESERSVRNGMVGVAAAIAKLECTAGGTSWPELFNFLAAAAANENPMARELAFSLLSEMTETVYTHLKEQFQSIAGLFQAAFANPNESPAVQKAAVQALGQLLSFLADDAEVQVFAYLIPAILQVASRHAHDDEDLVAVVLDVLYDLAYSPVPAITQHLTPMVTFCLEAMKSSELEMRVRDSAALVVATLAEAKPKTFGKEQALLAQVLEVLFTLIENSPESAAGALFDSNPMWREDLLAEQGGTMDDPDDPYDNPTETSMAQGTLDMLACEIPKKYILEPLLSRCMSRIAVPDPNKRKAGIACLGVVAEGCAEPLRDHLADIMPQVLGAARDENAQVRECACFCLGQISEHCQPEILGYSEQILPTIFSLLDDTTVAVQATSCYVLEMFCERLEPQAVRPMLDSLVRKLAAMLEGTTKRSVQEMAVAAMAATAVAAEEEFTPYVAGVASLMQKLMVLQEERLFSLRGRALECMGHMAIAVGRDTFRPYFTATMQCACEGLTTNSTDLQEFAYAVFANLAKVMKEEFAPALGDLVPHLIEVIGTDEGQLEPAEEAEKVGALAGLDDSDEEDEEGGNYVLHVRTALLEVKKGAITAIGEMTAHTGAAFVPFLEEVMQVLQKAASNWHPLIKCEVADALPSLVMPCIAAYHEGDLKWTKGDVAGPNPMSQPTQAIVAAVLTELIMLMKDDDKSTVGKSCEGIQSVIEVCGPHALLPVANDCLTNTYELLSKTAPCLAAEEMYGEFPEDDDDHDVVMQAACDLVGGYGRVMGAQFAQYLPQFLPAICNYAKSSRPPSDRSMAVGCLSELAQELEGAIAEHWKGVFLPAVIAGLADADENVKRNAAFCAGVCCEHLKDQVAGDYPQILQGLSPLFSINVSGGPLPEGTAACVDNAAAAVARMIMASPNNVPMAQVLPAMLAILPLKTDMTENETVYKCLGGLLEMNHPEILSRKAEVKRIFTEAVAADSKVEDEIKAKLTQMIPSL</sequence>
<dbReference type="Pfam" id="PF25780">
    <property type="entry name" value="TPR_IPO5"/>
    <property type="match status" value="1"/>
</dbReference>
<evidence type="ECO:0000313" key="11">
    <source>
        <dbReference type="Proteomes" id="UP001153069"/>
    </source>
</evidence>
<feature type="repeat" description="HEAT" evidence="8">
    <location>
        <begin position="427"/>
        <end position="462"/>
    </location>
</feature>
<evidence type="ECO:0000256" key="3">
    <source>
        <dbReference type="ARBA" id="ARBA00022448"/>
    </source>
</evidence>